<comment type="caution">
    <text evidence="1">The sequence shown here is derived from an EMBL/GenBank/DDBJ whole genome shotgun (WGS) entry which is preliminary data.</text>
</comment>
<evidence type="ECO:0000313" key="1">
    <source>
        <dbReference type="EMBL" id="MDT8901623.1"/>
    </source>
</evidence>
<reference evidence="1 2" key="1">
    <citation type="submission" date="2023-07" db="EMBL/GenBank/DDBJ databases">
        <title>The novel representative of Negativicutes class, Anaeroselena agilis gen. nov. sp. nov.</title>
        <authorList>
            <person name="Prokofeva M.I."/>
            <person name="Elcheninov A.G."/>
            <person name="Klyukina A."/>
            <person name="Kublanov I.V."/>
            <person name="Frolov E.N."/>
            <person name="Podosokorskaya O.A."/>
        </authorList>
    </citation>
    <scope>NUCLEOTIDE SEQUENCE [LARGE SCALE GENOMIC DNA]</scope>
    <source>
        <strain evidence="1 2">4137-cl</strain>
    </source>
</reference>
<protein>
    <submittedName>
        <fullName evidence="1">Uncharacterized protein</fullName>
    </submittedName>
</protein>
<gene>
    <name evidence="1" type="ORF">Q4T40_10250</name>
</gene>
<name>A0ABU3NZA9_9FIRM</name>
<sequence>MNTLQGKTGKERRIIYKLNGGMMMGRKLLISLMILLVFIFSGVACAAENPFKGLTQEQIIQKYFAGRQLDPIEGIWLDERKDLQIILKTALIDTQKNTTSKITLR</sequence>
<accession>A0ABU3NZA9</accession>
<dbReference type="RefSeq" id="WP_413780129.1">
    <property type="nucleotide sequence ID" value="NZ_JAUOZS010000001.1"/>
</dbReference>
<evidence type="ECO:0000313" key="2">
    <source>
        <dbReference type="Proteomes" id="UP001254848"/>
    </source>
</evidence>
<dbReference type="Proteomes" id="UP001254848">
    <property type="component" value="Unassembled WGS sequence"/>
</dbReference>
<proteinExistence type="predicted"/>
<organism evidence="1 2">
    <name type="scientific">Anaeroselena agilis</name>
    <dbReference type="NCBI Taxonomy" id="3063788"/>
    <lineage>
        <taxon>Bacteria</taxon>
        <taxon>Bacillati</taxon>
        <taxon>Bacillota</taxon>
        <taxon>Negativicutes</taxon>
        <taxon>Acetonemataceae</taxon>
        <taxon>Anaeroselena</taxon>
    </lineage>
</organism>
<dbReference type="EMBL" id="JAUOZS010000001">
    <property type="protein sequence ID" value="MDT8901623.1"/>
    <property type="molecule type" value="Genomic_DNA"/>
</dbReference>
<keyword evidence="2" id="KW-1185">Reference proteome</keyword>